<proteinExistence type="predicted"/>
<comment type="caution">
    <text evidence="2">The sequence shown here is derived from an EMBL/GenBank/DDBJ whole genome shotgun (WGS) entry which is preliminary data.</text>
</comment>
<reference evidence="2 3" key="1">
    <citation type="submission" date="2023-01" db="EMBL/GenBank/DDBJ databases">
        <title>Analysis of 21 Apiospora genomes using comparative genomics revels a genus with tremendous synthesis potential of carbohydrate active enzymes and secondary metabolites.</title>
        <authorList>
            <person name="Sorensen T."/>
        </authorList>
    </citation>
    <scope>NUCLEOTIDE SEQUENCE [LARGE SCALE GENOMIC DNA]</scope>
    <source>
        <strain evidence="2 3">CBS 24483</strain>
    </source>
</reference>
<gene>
    <name evidence="2" type="ORF">PG986_014670</name>
</gene>
<dbReference type="EMBL" id="JAQQWE010000010">
    <property type="protein sequence ID" value="KAK7937802.1"/>
    <property type="molecule type" value="Genomic_DNA"/>
</dbReference>
<dbReference type="GeneID" id="92083954"/>
<feature type="region of interest" description="Disordered" evidence="1">
    <location>
        <begin position="91"/>
        <end position="146"/>
    </location>
</feature>
<evidence type="ECO:0000313" key="2">
    <source>
        <dbReference type="EMBL" id="KAK7937802.1"/>
    </source>
</evidence>
<dbReference type="Proteomes" id="UP001391051">
    <property type="component" value="Unassembled WGS sequence"/>
</dbReference>
<accession>A0ABR1PTN5</accession>
<dbReference type="RefSeq" id="XP_066693130.1">
    <property type="nucleotide sequence ID" value="XM_066850892.1"/>
</dbReference>
<evidence type="ECO:0000313" key="3">
    <source>
        <dbReference type="Proteomes" id="UP001391051"/>
    </source>
</evidence>
<name>A0ABR1PTN5_9PEZI</name>
<organism evidence="2 3">
    <name type="scientific">Apiospora aurea</name>
    <dbReference type="NCBI Taxonomy" id="335848"/>
    <lineage>
        <taxon>Eukaryota</taxon>
        <taxon>Fungi</taxon>
        <taxon>Dikarya</taxon>
        <taxon>Ascomycota</taxon>
        <taxon>Pezizomycotina</taxon>
        <taxon>Sordariomycetes</taxon>
        <taxon>Xylariomycetidae</taxon>
        <taxon>Amphisphaeriales</taxon>
        <taxon>Apiosporaceae</taxon>
        <taxon>Apiospora</taxon>
    </lineage>
</organism>
<keyword evidence="3" id="KW-1185">Reference proteome</keyword>
<feature type="compositionally biased region" description="Polar residues" evidence="1">
    <location>
        <begin position="126"/>
        <end position="146"/>
    </location>
</feature>
<sequence>MDQDDANIGSRQFKSGLAPSSFVNVVLVMADENHLVKSLGPDAAHDVAVVTAGRRTSRETHCHGNVTVRGGDAAISLYLVLGRERVRREQMRATRSGAIPISFGRESQPRPIPPPAPSLLAAVSPGTTPAQASSIGLSTQAPASRQ</sequence>
<evidence type="ECO:0000256" key="1">
    <source>
        <dbReference type="SAM" id="MobiDB-lite"/>
    </source>
</evidence>
<protein>
    <submittedName>
        <fullName evidence="2">Uncharacterized protein</fullName>
    </submittedName>
</protein>